<feature type="domain" description="Cch helix turn helix" evidence="2">
    <location>
        <begin position="872"/>
        <end position="961"/>
    </location>
</feature>
<keyword evidence="3" id="KW-0547">Nucleotide-binding</keyword>
<keyword evidence="4" id="KW-1185">Reference proteome</keyword>
<evidence type="ECO:0000313" key="3">
    <source>
        <dbReference type="EMBL" id="ABO51123.1"/>
    </source>
</evidence>
<dbReference type="AlphaFoldDB" id="A4J7S0"/>
<sequence>MNSIYDFLSSLYGYFDDGSVLYLWTLPDKQTHPFTADALTDMAATAERLAPIHDVYFGVGSLSQPLGPYERAKNDYVMAIPGLWVDIDIKHPVHKIQELPPDMASAMDLLQNNIPPSMIVWSGYGIHVYWLFREPWELDSPEERASATELLRSIQGSVKHAASQRGWKIDPTADLARVLRLPGTLNRKIPDNPVQALVIERSDARYNPSDIADLLPPVPVVTGQIRTEKFERRPTDGPAELMLRNCRFLQHCQLNAASISYAEWLAALTNIVRANDGIDAAHKVSALDQARYQAKDTDKKIDEALNMMNPQNCEYIRSVIGFPGCPQGGCGVQAPCGWSLSKVGQARAVVRGIPAPTPDTVLTSEVLGALAVLKKDDQLEYTRFKATCKGRVNLNDLEKQVKQHSRQVRQDSHLHVVQDGEKPGTRMLSNTVPNIPVDLALPTNFKFEQGGVLFIRRTQNDDIMAYKAVGSPAIVSERVFNVDLQTEKLELCYQYLNGWRKLLFTRSTVMDSRKIMRLADFGVAISSESAKYAVKWFDSLLDANQDRIPVTQAVSKLGWRGDREFILPNFNPKYRIDIDDDGSQRTMSGFTVIGDRSEWVSRMQYLRQSPKARFILSASFAAPLLRILGQRNFIVHNWGGSQDGKTATLWAAMSVWGNPDKLIGTFDTTSTAMERKAALHSDLPLAINEREVLSQNRKNDINPLLYVLGEGRGRGRGTKTGLQDMATWRTVVMSTGEGTLSNAGSFDGVMTRVLEISDGPLAHDREFARSLYYVLPKHHGHAGPEFLHQLLAADFGTIFTAYREFQTAFRASFPDRIDSHIDAVACVATADYLASAWVFGEPWEQAKAGAMATGMHILAGLVTKTEASESGRAWEAFVDWLAENQDRLKERAVGPRLGYIEKAANPFDNGGIFVIRSVVDQFLTERFSSSRKIIREWATEGKIESYNHGGKTRYDAPSKALEGGFRARVIKLKEFNLCTCTTNSGTE</sequence>
<organism evidence="3 4">
    <name type="scientific">Desulforamulus reducens (strain ATCC BAA-1160 / DSM 100696 / MI-1)</name>
    <name type="common">Desulfotomaculum reducens</name>
    <dbReference type="NCBI Taxonomy" id="349161"/>
    <lineage>
        <taxon>Bacteria</taxon>
        <taxon>Bacillati</taxon>
        <taxon>Bacillota</taxon>
        <taxon>Clostridia</taxon>
        <taxon>Eubacteriales</taxon>
        <taxon>Peptococcaceae</taxon>
        <taxon>Desulforamulus</taxon>
    </lineage>
</organism>
<dbReference type="EMBL" id="CP000612">
    <property type="protein sequence ID" value="ABO51123.1"/>
    <property type="molecule type" value="Genomic_DNA"/>
</dbReference>
<feature type="domain" description="DUF927" evidence="1">
    <location>
        <begin position="445"/>
        <end position="721"/>
    </location>
</feature>
<keyword evidence="3" id="KW-0378">Hydrolase</keyword>
<dbReference type="HOGENOM" id="CLU_308784_0_0_9"/>
<dbReference type="GO" id="GO:0004386">
    <property type="term" value="F:helicase activity"/>
    <property type="evidence" value="ECO:0007669"/>
    <property type="project" value="UniProtKB-KW"/>
</dbReference>
<protein>
    <submittedName>
        <fullName evidence="3">Superfamily II helicase and inactivated derivatives-like protein</fullName>
    </submittedName>
</protein>
<keyword evidence="3" id="KW-0347">Helicase</keyword>
<dbReference type="RefSeq" id="WP_011878921.1">
    <property type="nucleotide sequence ID" value="NC_009253.1"/>
</dbReference>
<evidence type="ECO:0000313" key="4">
    <source>
        <dbReference type="Proteomes" id="UP000001556"/>
    </source>
</evidence>
<dbReference type="Proteomes" id="UP000001556">
    <property type="component" value="Chromosome"/>
</dbReference>
<gene>
    <name evidence="3" type="ordered locus">Dred_2613</name>
</gene>
<dbReference type="eggNOG" id="COG5519">
    <property type="taxonomic scope" value="Bacteria"/>
</dbReference>
<dbReference type="KEGG" id="drm:Dred_2613"/>
<keyword evidence="3" id="KW-0067">ATP-binding</keyword>
<dbReference type="InterPro" id="IPR009270">
    <property type="entry name" value="DUF927"/>
</dbReference>
<dbReference type="OrthoDB" id="158067at2"/>
<reference evidence="3 4" key="1">
    <citation type="submission" date="2007-03" db="EMBL/GenBank/DDBJ databases">
        <title>Complete sequence of Desulfotomaculum reducens MI-1.</title>
        <authorList>
            <consortium name="US DOE Joint Genome Institute"/>
            <person name="Copeland A."/>
            <person name="Lucas S."/>
            <person name="Lapidus A."/>
            <person name="Barry K."/>
            <person name="Detter J.C."/>
            <person name="Glavina del Rio T."/>
            <person name="Hammon N."/>
            <person name="Israni S."/>
            <person name="Dalin E."/>
            <person name="Tice H."/>
            <person name="Pitluck S."/>
            <person name="Sims D."/>
            <person name="Brettin T."/>
            <person name="Bruce D."/>
            <person name="Han C."/>
            <person name="Tapia R."/>
            <person name="Schmutz J."/>
            <person name="Larimer F."/>
            <person name="Land M."/>
            <person name="Hauser L."/>
            <person name="Kyrpides N."/>
            <person name="Kim E."/>
            <person name="Tebo B.M."/>
            <person name="Richardson P."/>
        </authorList>
    </citation>
    <scope>NUCLEOTIDE SEQUENCE [LARGE SCALE GENOMIC DNA]</scope>
    <source>
        <strain evidence="3 4">MI-1</strain>
    </source>
</reference>
<dbReference type="Pfam" id="PF06048">
    <property type="entry name" value="DUF927"/>
    <property type="match status" value="1"/>
</dbReference>
<dbReference type="STRING" id="349161.Dred_2613"/>
<name>A4J7S0_DESRM</name>
<dbReference type="Pfam" id="PF18662">
    <property type="entry name" value="HTH_56"/>
    <property type="match status" value="1"/>
</dbReference>
<proteinExistence type="predicted"/>
<evidence type="ECO:0000259" key="1">
    <source>
        <dbReference type="Pfam" id="PF06048"/>
    </source>
</evidence>
<dbReference type="InterPro" id="IPR040538">
    <property type="entry name" value="Cch_HTH"/>
</dbReference>
<evidence type="ECO:0000259" key="2">
    <source>
        <dbReference type="Pfam" id="PF18662"/>
    </source>
</evidence>
<accession>A4J7S0</accession>